<organism evidence="9 10">
    <name type="scientific">Oceaniferula flava</name>
    <dbReference type="NCBI Taxonomy" id="2800421"/>
    <lineage>
        <taxon>Bacteria</taxon>
        <taxon>Pseudomonadati</taxon>
        <taxon>Verrucomicrobiota</taxon>
        <taxon>Verrucomicrobiia</taxon>
        <taxon>Verrucomicrobiales</taxon>
        <taxon>Verrucomicrobiaceae</taxon>
        <taxon>Oceaniferula</taxon>
    </lineage>
</organism>
<evidence type="ECO:0000259" key="7">
    <source>
        <dbReference type="Pfam" id="PF04542"/>
    </source>
</evidence>
<dbReference type="InterPro" id="IPR013325">
    <property type="entry name" value="RNA_pol_sigma_r2"/>
</dbReference>
<dbReference type="SUPFAM" id="SSF88659">
    <property type="entry name" value="Sigma3 and sigma4 domains of RNA polymerase sigma factors"/>
    <property type="match status" value="1"/>
</dbReference>
<feature type="region of interest" description="Disordered" evidence="6">
    <location>
        <begin position="101"/>
        <end position="125"/>
    </location>
</feature>
<evidence type="ECO:0000256" key="4">
    <source>
        <dbReference type="ARBA" id="ARBA00023125"/>
    </source>
</evidence>
<dbReference type="NCBIfam" id="TIGR02937">
    <property type="entry name" value="sigma70-ECF"/>
    <property type="match status" value="1"/>
</dbReference>
<sequence>MSDSSVSNSDSKSDNDIDVALMLRVGQRDEHAFEELITRHQSAVIGTVAKMLGNASEAEDIAQQVFIRLWKSAPRYKPTAKFTTFMFTIARNLVFNESRRKSRKKEYSMDEREDDYHLQTPDTDQAQPDEGLLHAELQSAVDRAIQSLPEKQRLAVVLRRYENMPYEEIANVLDLSVPAVKSQLFRARNSLRESLQSYLDQ</sequence>
<dbReference type="SUPFAM" id="SSF88946">
    <property type="entry name" value="Sigma2 domain of RNA polymerase sigma factors"/>
    <property type="match status" value="1"/>
</dbReference>
<dbReference type="Gene3D" id="1.10.1740.10">
    <property type="match status" value="1"/>
</dbReference>
<evidence type="ECO:0000313" key="10">
    <source>
        <dbReference type="Proteomes" id="UP000634206"/>
    </source>
</evidence>
<dbReference type="PANTHER" id="PTHR43133:SF8">
    <property type="entry name" value="RNA POLYMERASE SIGMA FACTOR HI_1459-RELATED"/>
    <property type="match status" value="1"/>
</dbReference>
<keyword evidence="2" id="KW-0805">Transcription regulation</keyword>
<dbReference type="InterPro" id="IPR013249">
    <property type="entry name" value="RNA_pol_sigma70_r4_t2"/>
</dbReference>
<evidence type="ECO:0000256" key="6">
    <source>
        <dbReference type="SAM" id="MobiDB-lite"/>
    </source>
</evidence>
<keyword evidence="3" id="KW-0731">Sigma factor</keyword>
<evidence type="ECO:0000256" key="3">
    <source>
        <dbReference type="ARBA" id="ARBA00023082"/>
    </source>
</evidence>
<name>A0AAE2V7Y0_9BACT</name>
<keyword evidence="5" id="KW-0804">Transcription</keyword>
<dbReference type="GO" id="GO:0003677">
    <property type="term" value="F:DNA binding"/>
    <property type="evidence" value="ECO:0007669"/>
    <property type="project" value="UniProtKB-KW"/>
</dbReference>
<dbReference type="InterPro" id="IPR013324">
    <property type="entry name" value="RNA_pol_sigma_r3/r4-like"/>
</dbReference>
<dbReference type="Gene3D" id="1.10.10.10">
    <property type="entry name" value="Winged helix-like DNA-binding domain superfamily/Winged helix DNA-binding domain"/>
    <property type="match status" value="1"/>
</dbReference>
<dbReference type="Proteomes" id="UP000634206">
    <property type="component" value="Unassembled WGS sequence"/>
</dbReference>
<comment type="similarity">
    <text evidence="1">Belongs to the sigma-70 factor family. ECF subfamily.</text>
</comment>
<dbReference type="CDD" id="cd06171">
    <property type="entry name" value="Sigma70_r4"/>
    <property type="match status" value="1"/>
</dbReference>
<reference evidence="9" key="1">
    <citation type="submission" date="2021-01" db="EMBL/GenBank/DDBJ databases">
        <title>Modified the classification status of verrucomicrobia.</title>
        <authorList>
            <person name="Feng X."/>
        </authorList>
    </citation>
    <scope>NUCLEOTIDE SEQUENCE</scope>
    <source>
        <strain evidence="9">5K15</strain>
    </source>
</reference>
<dbReference type="InterPro" id="IPR014284">
    <property type="entry name" value="RNA_pol_sigma-70_dom"/>
</dbReference>
<dbReference type="AlphaFoldDB" id="A0AAE2V7Y0"/>
<comment type="caution">
    <text evidence="9">The sequence shown here is derived from an EMBL/GenBank/DDBJ whole genome shotgun (WGS) entry which is preliminary data.</text>
</comment>
<evidence type="ECO:0000313" key="9">
    <source>
        <dbReference type="EMBL" id="MBK1854637.1"/>
    </source>
</evidence>
<protein>
    <submittedName>
        <fullName evidence="9">Sigma-70 family RNA polymerase sigma factor</fullName>
    </submittedName>
</protein>
<evidence type="ECO:0000256" key="5">
    <source>
        <dbReference type="ARBA" id="ARBA00023163"/>
    </source>
</evidence>
<evidence type="ECO:0000256" key="1">
    <source>
        <dbReference type="ARBA" id="ARBA00010641"/>
    </source>
</evidence>
<evidence type="ECO:0000259" key="8">
    <source>
        <dbReference type="Pfam" id="PF08281"/>
    </source>
</evidence>
<dbReference type="GO" id="GO:0016987">
    <property type="term" value="F:sigma factor activity"/>
    <property type="evidence" value="ECO:0007669"/>
    <property type="project" value="UniProtKB-KW"/>
</dbReference>
<gene>
    <name evidence="9" type="ORF">JIN83_06680</name>
</gene>
<proteinExistence type="inferred from homology"/>
<dbReference type="Pfam" id="PF04542">
    <property type="entry name" value="Sigma70_r2"/>
    <property type="match status" value="1"/>
</dbReference>
<feature type="domain" description="RNA polymerase sigma-70 region 2" evidence="7">
    <location>
        <begin position="36"/>
        <end position="103"/>
    </location>
</feature>
<dbReference type="GO" id="GO:0006352">
    <property type="term" value="P:DNA-templated transcription initiation"/>
    <property type="evidence" value="ECO:0007669"/>
    <property type="project" value="InterPro"/>
</dbReference>
<evidence type="ECO:0000256" key="2">
    <source>
        <dbReference type="ARBA" id="ARBA00023015"/>
    </source>
</evidence>
<feature type="compositionally biased region" description="Basic and acidic residues" evidence="6">
    <location>
        <begin position="105"/>
        <end position="117"/>
    </location>
</feature>
<keyword evidence="4" id="KW-0238">DNA-binding</keyword>
<dbReference type="Pfam" id="PF08281">
    <property type="entry name" value="Sigma70_r4_2"/>
    <property type="match status" value="1"/>
</dbReference>
<dbReference type="PANTHER" id="PTHR43133">
    <property type="entry name" value="RNA POLYMERASE ECF-TYPE SIGMA FACTO"/>
    <property type="match status" value="1"/>
</dbReference>
<accession>A0AAE2V7Y0</accession>
<dbReference type="InterPro" id="IPR007627">
    <property type="entry name" value="RNA_pol_sigma70_r2"/>
</dbReference>
<dbReference type="EMBL" id="JAENIG010000003">
    <property type="protein sequence ID" value="MBK1854637.1"/>
    <property type="molecule type" value="Genomic_DNA"/>
</dbReference>
<feature type="domain" description="RNA polymerase sigma factor 70 region 4 type 2" evidence="8">
    <location>
        <begin position="140"/>
        <end position="190"/>
    </location>
</feature>
<keyword evidence="10" id="KW-1185">Reference proteome</keyword>
<dbReference type="InterPro" id="IPR036388">
    <property type="entry name" value="WH-like_DNA-bd_sf"/>
</dbReference>
<dbReference type="InterPro" id="IPR039425">
    <property type="entry name" value="RNA_pol_sigma-70-like"/>
</dbReference>